<dbReference type="InterPro" id="IPR012334">
    <property type="entry name" value="Pectin_lyas_fold"/>
</dbReference>
<dbReference type="Pfam" id="PF05594">
    <property type="entry name" value="Fil_haemagg"/>
    <property type="match status" value="12"/>
</dbReference>
<sequence length="2758" mass="289967">MNARSNGFRYLAIILINALFWHPVVVLADGIAVSPGGGNTHLDQAGNGVPVIDIATPNGKGLSHNTFSDYNVDKRGLILNNATTKWQDTQLAGKIVGNPNLRDRAASLIINEVNGGNPSRLAGYTEVAGRQASVVVANPYGITCDGCGFINSPRATLTTGKPIIESGELDHFAVEQGQVAIEGLGLDATQVDQFDILTRAAEVNAEIHAKRLNVVTGVNDIDADSLVASPREGQGKAPELAIDSSALGGMYADRISLVGTEAGVGVKLAGDMAASAGDLSIDVDGHLHLADAASQRQIAIEAASATLAGDVRASDRIALDVRDDIANQGRLVSGADVALDAGGNIVNRGILSAGVDDSGGQRRAGRLTLTAAELDNRGRIDATSHLDTDLGSLDNQGQLLADELGITTTGTLANDGVLQGDSLRIEADSRLVNRGRIQGSQVRLESEHIDNLGENARLAAADSLLIDTEVLNNLGGILQFGSEQDVHLDVAQFDNDAGAVLVDGGTLEADISSLSNQAGIMQADELTVAADQIDNDNGLLAADSAMRLSVGNELSNRGGRLQVTRGDIRLDAGSLDNTEGILLADGLSLRLDGVMANRRGRLTGRWLNLDAASLDNGDEGLISTDDLQISLTDSLNNDSGRMQGRDTVKLDAASIDNRKGQVTGGLFSLTTAMLDNDNGLLDANGAMSLAVGEELSNRSGQLVGSAINLVAASLDNGDNGMVAADAAGLSVSLGNTLNNAGGRLQAKNSVALEAHDIDDRGGVISGRAISLEGATLTNDAGTIVANQEALRLSLTGALDNDAGQLIGKSISLEAGSITNDGGLLSADGALSLVANEALNNRNGQMQTAHGDLHLDAGQLDNTYGVLLADHLDLRVGDTVTNRGGHLTGDALTLGADSLDNGDDGLIGVADALQITLAGALTNAGGQIQSDGDAALNAMRLDNRNGAILGGAGGLAATLSATSGTALDNHDGLIDVEDGDLQLIATSGVLKNRGGTLRAERLNIDAKSLDNGDAGQVLSGPGGLVLDTAGLVNQDGLLSAGDGALKANFTRLDNRGGTLQGDAVSAIGSILDNRQGGLIAAVTGDVDLRLDQRLDNRQGRLFARKALTIDPPTLDNRQGEMAGQQVALEAGTLINEGGLIEASDVLTINADNLDNVDGDLRVLGGDDARLNIAGTFDNRYGHTALASQDATLNAATLRNANGSLTHAGNGRLTLDLDTLQGDRGKVQGTGGGLVTARRSSGIGDWQFNQGLELSLEQALVLDAEDRLASPGALTLHIPGLDNRGTIAANLALAVDSDGDITNRGLISTQGNLDVRGHNLTQHDGRLASGGNATYRLSGTLDNLGRLTSVGNLDLEAGAVTNRGTLGSQNDLRLFSDGRIDNLADSLLFAGGDMTLRGNRLYNRYADIYSRGDLDFARSDNGTMASRLENRSGNIHAGEDIVVHARNFINKKDKFKTSGNGDLYKATIEYLGGMVGCAPPTIFHLAGSSCLTYEGKEYYGASVTEDSPSANLEGENISVISESFKNSNSWVFSFGDLEILADSFESAAGEGSEKTKKYRITINDKMVSPGFLGELEGYDPSVMSEVRFDSNDYEEVYKRMLRGQYAGGYRDEVIIEESGNALSQGGIQGMGSVTIQVNGQLKNGMVTDNTYQQLQGRLSDTEAEHPTQHLVVTTSTRSTDMAAEPLAPYYDAEWERRGVEDNEKSLKNHEIYTSQGGQSVTQFPVEVNFPPIDYQGTEFERVAPLTLPSFRLPQGDYGLFIKSRAPESRYLVETNPKFTAIENVVSSEYLLDKLNYSDDNAYRMLGDGRYESRLIRDAIQSSTGSRFLDERLADDYQQYRYLMDNAIAAQNTLGLTVGVGLTPEQRAALTHDIVWLESQEIDGEAVLAPVLYLAQVEERNISGGSLIQGGDVELIAGGDLVNIGSIEAANDLTMDSGSSILQGGLVEAGNRLNMSAADDIRNAVAGEIRGHKISLETFKGDIVNDRLAVKVGYDHDYETYIDQGGIISSYDDVSISSARDFVNLGEIESDSKVMIEAARDIKVNSVEDSYRNMLWFTIYNYNVDEGGVQRPARIGSKESLLLSAGRDISISASRVDSGRGVLIESGRDVLLDSSADFSKNYRANHGERHIYENFEQVASQVSARDDVKIAAVDGFSVDASDVYAGDDLFAMAGGDISIKSRSNRITEEYHTRSGHSHKKIIDTSIRQQGSTLDAGGDLSVSAGNDVNLVASQARADDAAFLFAGRDVNLLAATDQDYSLYEKEKDGGLFGSSSYRRDEVDDRRAVGSQIVGGDGLSVFSGGDQTYQGARLESGGDLALTSLGSIDFATASDLHSESHEKSSGNFAWQSSKGEGRTDETLRQSELIARGETLIQAANGLNIDVSRIDQQTVSQTIDAMVAADPDFAWLKDMEARGDVDWHQVKAIHDSWDYSQSGLSQVAALAVSITVAAMTSGAASSAIGAMSGTAAGAGATSATSMWAAATETVAAGWANAAMSGAIAGAAGSAVGAASQGIDWQKPALHGAITGGLANYLAAGTYYHNPLSKMTDLGQQLSQGALLDAGKVVGGLVMQKTWNRIAEKMAKGVGLSEEELNWVLMASSIAGDQLPGIGNRYKSDDREFTLTYSNGARGFMDSGLTGVPFNVIDTALGYQGLPDTSVRAYLMNQGFEGKLTGHSLGTLTANYLAGNGLADHAELFSLPFGNIAAPNARLTIGSGDLINGGYLGKVFNPDAIVAPITPLQHPFENYKAFIDANPELYSTNN</sequence>
<organism evidence="3 4">
    <name type="scientific">Chromohalobacter israelensis (strain ATCC BAA-138 / DSM 3043 / CIP 106854 / NCIMB 13768 / 1H11)</name>
    <name type="common">Chromohalobacter salexigens</name>
    <dbReference type="NCBI Taxonomy" id="290398"/>
    <lineage>
        <taxon>Bacteria</taxon>
        <taxon>Pseudomonadati</taxon>
        <taxon>Pseudomonadota</taxon>
        <taxon>Gammaproteobacteria</taxon>
        <taxon>Oceanospirillales</taxon>
        <taxon>Halomonadaceae</taxon>
        <taxon>Chromohalobacter</taxon>
    </lineage>
</organism>
<dbReference type="GeneID" id="95335846"/>
<dbReference type="InterPro" id="IPR010069">
    <property type="entry name" value="CdiA_FHA1_rpt"/>
</dbReference>
<dbReference type="SUPFAM" id="SSF51126">
    <property type="entry name" value="Pectin lyase-like"/>
    <property type="match status" value="1"/>
</dbReference>
<evidence type="ECO:0000313" key="4">
    <source>
        <dbReference type="Proteomes" id="UP000000239"/>
    </source>
</evidence>
<accession>Q1QSR3</accession>
<dbReference type="KEGG" id="csa:Csal_3151"/>
<feature type="region of interest" description="Disordered" evidence="1">
    <location>
        <begin position="2332"/>
        <end position="2355"/>
    </location>
</feature>
<name>Q1QSR3_CHRI1</name>
<dbReference type="NCBIfam" id="TIGR01901">
    <property type="entry name" value="adhes_NPXG"/>
    <property type="match status" value="1"/>
</dbReference>
<evidence type="ECO:0000259" key="2">
    <source>
        <dbReference type="SMART" id="SM00912"/>
    </source>
</evidence>
<dbReference type="Gene3D" id="2.160.20.10">
    <property type="entry name" value="Single-stranded right-handed beta-helix, Pectin lyase-like"/>
    <property type="match status" value="1"/>
</dbReference>
<dbReference type="Pfam" id="PF13332">
    <property type="entry name" value="Fil_haemagg_2"/>
    <property type="match status" value="2"/>
</dbReference>
<dbReference type="NCBIfam" id="TIGR01731">
    <property type="entry name" value="fil_hemag_20aa"/>
    <property type="match status" value="26"/>
</dbReference>
<dbReference type="RefSeq" id="WP_011508441.1">
    <property type="nucleotide sequence ID" value="NC_007963.1"/>
</dbReference>
<evidence type="ECO:0000313" key="3">
    <source>
        <dbReference type="EMBL" id="ABE60495.1"/>
    </source>
</evidence>
<dbReference type="Pfam" id="PF05860">
    <property type="entry name" value="TPS"/>
    <property type="match status" value="1"/>
</dbReference>
<dbReference type="OrthoDB" id="2664633at2"/>
<dbReference type="InterPro" id="IPR008638">
    <property type="entry name" value="FhaB/CdiA-like_TPS"/>
</dbReference>
<keyword evidence="4" id="KW-1185">Reference proteome</keyword>
<proteinExistence type="predicted"/>
<dbReference type="InterPro" id="IPR011050">
    <property type="entry name" value="Pectin_lyase_fold/virulence"/>
</dbReference>
<reference evidence="3 4" key="1">
    <citation type="journal article" date="2011" name="Stand. Genomic Sci.">
        <title>Complete genome sequence of the halophilic and highly halotolerant Chromohalobacter salexigens type strain (1H11(T)).</title>
        <authorList>
            <person name="Copeland A."/>
            <person name="O'Connor K."/>
            <person name="Lucas S."/>
            <person name="Lapidus A."/>
            <person name="Berry K.W."/>
            <person name="Detter J.C."/>
            <person name="Del Rio T.G."/>
            <person name="Hammon N."/>
            <person name="Dalin E."/>
            <person name="Tice H."/>
            <person name="Pitluck S."/>
            <person name="Bruce D."/>
            <person name="Goodwin L."/>
            <person name="Han C."/>
            <person name="Tapia R."/>
            <person name="Saunders E."/>
            <person name="Schmutz J."/>
            <person name="Brettin T."/>
            <person name="Larimer F."/>
            <person name="Land M."/>
            <person name="Hauser L."/>
            <person name="Vargas C."/>
            <person name="Nieto J.J."/>
            <person name="Kyrpides N.C."/>
            <person name="Ivanova N."/>
            <person name="Goker M."/>
            <person name="Klenk H.P."/>
            <person name="Csonka L.N."/>
            <person name="Woyke T."/>
        </authorList>
    </citation>
    <scope>NUCLEOTIDE SEQUENCE [LARGE SCALE GENOMIC DNA]</scope>
    <source>
        <strain evidence="4">ATCC BAA-138 / DSM 3043 / CIP 106854 / NCIMB 13768 / 1H11</strain>
    </source>
</reference>
<dbReference type="InterPro" id="IPR025157">
    <property type="entry name" value="Hemagglutinin_rpt"/>
</dbReference>
<evidence type="ECO:0000256" key="1">
    <source>
        <dbReference type="SAM" id="MobiDB-lite"/>
    </source>
</evidence>
<feature type="compositionally biased region" description="Polar residues" evidence="1">
    <location>
        <begin position="2339"/>
        <end position="2348"/>
    </location>
</feature>
<dbReference type="SMART" id="SM00912">
    <property type="entry name" value="Haemagg_act"/>
    <property type="match status" value="1"/>
</dbReference>
<dbReference type="Proteomes" id="UP000000239">
    <property type="component" value="Chromosome"/>
</dbReference>
<dbReference type="eggNOG" id="COG3210">
    <property type="taxonomic scope" value="Bacteria"/>
</dbReference>
<protein>
    <submittedName>
        <fullName evidence="3">Adhesin HecA 20-residue repeat x2</fullName>
    </submittedName>
</protein>
<dbReference type="STRING" id="290398.Csal_3151"/>
<gene>
    <name evidence="3" type="ordered locus">Csal_3151</name>
</gene>
<dbReference type="EMBL" id="CP000285">
    <property type="protein sequence ID" value="ABE60495.1"/>
    <property type="molecule type" value="Genomic_DNA"/>
</dbReference>
<dbReference type="InterPro" id="IPR008619">
    <property type="entry name" value="Filamentous_hemagglutn_rpt"/>
</dbReference>
<dbReference type="GO" id="GO:0003824">
    <property type="term" value="F:catalytic activity"/>
    <property type="evidence" value="ECO:0007669"/>
    <property type="project" value="UniProtKB-ARBA"/>
</dbReference>
<feature type="domain" description="Filamentous haemagglutinin FhaB/tRNA nuclease CdiA-like TPS" evidence="2">
    <location>
        <begin position="46"/>
        <end position="167"/>
    </location>
</feature>
<dbReference type="HOGENOM" id="CLU_000043_5_0_6"/>